<organism evidence="2">
    <name type="scientific">Thrips palmi</name>
    <name type="common">Melon thrips</name>
    <dbReference type="NCBI Taxonomy" id="161013"/>
    <lineage>
        <taxon>Eukaryota</taxon>
        <taxon>Metazoa</taxon>
        <taxon>Ecdysozoa</taxon>
        <taxon>Arthropoda</taxon>
        <taxon>Hexapoda</taxon>
        <taxon>Insecta</taxon>
        <taxon>Pterygota</taxon>
        <taxon>Neoptera</taxon>
        <taxon>Paraneoptera</taxon>
        <taxon>Thysanoptera</taxon>
        <taxon>Terebrantia</taxon>
        <taxon>Thripoidea</taxon>
        <taxon>Thripidae</taxon>
        <taxon>Thrips</taxon>
    </lineage>
</organism>
<protein>
    <submittedName>
        <fullName evidence="2">Uncharacterized protein LOC117646936</fullName>
    </submittedName>
</protein>
<dbReference type="RefSeq" id="XP_034244210.1">
    <property type="nucleotide sequence ID" value="XM_034388319.1"/>
</dbReference>
<dbReference type="AlphaFoldDB" id="A0A6P8Z2H2"/>
<evidence type="ECO:0000313" key="2">
    <source>
        <dbReference type="RefSeq" id="XP_034244210.1"/>
    </source>
</evidence>
<dbReference type="Proteomes" id="UP000515158">
    <property type="component" value="Unplaced"/>
</dbReference>
<dbReference type="KEGG" id="tpal:117646936"/>
<evidence type="ECO:0000313" key="1">
    <source>
        <dbReference type="Proteomes" id="UP000515158"/>
    </source>
</evidence>
<sequence>MAVSAGWRRVLLMLLLVGMVRAGYHFIRLALLAAMGLAGMYMLHMLAQDYNKITNRPRPAVAATRALFRAITKRDVSAVSDERGAVEAPSRRGVMAHLLRQVLMQDPLGCARKLVCQLSASTKGLRPHETAILRLVQRSEEDDDDEAAAEFRAAEQLGQSSKDAAKCAARYSKCLIEARAFLKLLQAAGTR</sequence>
<keyword evidence="1" id="KW-1185">Reference proteome</keyword>
<accession>A0A6P8Z2H2</accession>
<dbReference type="InParanoid" id="A0A6P8Z2H2"/>
<name>A0A6P8Z2H2_THRPL</name>
<gene>
    <name evidence="2" type="primary">LOC117646936</name>
</gene>
<dbReference type="OrthoDB" id="6340939at2759"/>
<reference evidence="2" key="1">
    <citation type="submission" date="2025-08" db="UniProtKB">
        <authorList>
            <consortium name="RefSeq"/>
        </authorList>
    </citation>
    <scope>IDENTIFICATION</scope>
    <source>
        <tissue evidence="2">Total insect</tissue>
    </source>
</reference>
<dbReference type="GeneID" id="117646936"/>
<proteinExistence type="predicted"/>